<feature type="region of interest" description="Disordered" evidence="4">
    <location>
        <begin position="265"/>
        <end position="291"/>
    </location>
</feature>
<organism evidence="6 7">
    <name type="scientific">Peteryoungia ipomoeae</name>
    <dbReference type="NCBI Taxonomy" id="1210932"/>
    <lineage>
        <taxon>Bacteria</taxon>
        <taxon>Pseudomonadati</taxon>
        <taxon>Pseudomonadota</taxon>
        <taxon>Alphaproteobacteria</taxon>
        <taxon>Hyphomicrobiales</taxon>
        <taxon>Rhizobiaceae</taxon>
        <taxon>Peteryoungia</taxon>
    </lineage>
</organism>
<keyword evidence="1" id="KW-0805">Transcription regulation</keyword>
<dbReference type="PRINTS" id="PR00032">
    <property type="entry name" value="HTHARAC"/>
</dbReference>
<sequence>MVELASVTDRRPDADVTEIRSQLTDCEWTFRDEHYRGVVLVTGRGRLSFEGSDLSFVAPCLIWLPASRAARLFVEAGTRGMALALTEVGLARSIPVGADAAQIRAALARPTTASKLEPRQARRLAETLEAILDEGRHERPGVQDCVKHHLAIFFIATWRLAGPVPRESPPLPAAIVHRFLHAVELHLREHWTTTQYASEVGVSADQLNATLRRATGRSARALIHERLVLEAEALLDDSRLQIREIAEELGFSDAAYFSRFYKRHTGGSPKRQRRGLASREDVPAASFAAWP</sequence>
<dbReference type="InterPro" id="IPR020449">
    <property type="entry name" value="Tscrpt_reg_AraC-type_HTH"/>
</dbReference>
<evidence type="ECO:0000256" key="3">
    <source>
        <dbReference type="ARBA" id="ARBA00023163"/>
    </source>
</evidence>
<dbReference type="OrthoDB" id="9814125at2"/>
<dbReference type="Pfam" id="PF12833">
    <property type="entry name" value="HTH_18"/>
    <property type="match status" value="1"/>
</dbReference>
<protein>
    <submittedName>
        <fullName evidence="6">Helix-turn-helix domain-containing protein</fullName>
    </submittedName>
</protein>
<dbReference type="GO" id="GO:0043565">
    <property type="term" value="F:sequence-specific DNA binding"/>
    <property type="evidence" value="ECO:0007669"/>
    <property type="project" value="InterPro"/>
</dbReference>
<dbReference type="RefSeq" id="WP_136600039.1">
    <property type="nucleotide sequence ID" value="NZ_STGV01000007.1"/>
</dbReference>
<evidence type="ECO:0000256" key="2">
    <source>
        <dbReference type="ARBA" id="ARBA00023125"/>
    </source>
</evidence>
<reference evidence="6 7" key="1">
    <citation type="submission" date="2019-04" db="EMBL/GenBank/DDBJ databases">
        <title>Genome sequence of strain shin9-1.</title>
        <authorList>
            <person name="Gao J."/>
            <person name="Sun J."/>
        </authorList>
    </citation>
    <scope>NUCLEOTIDE SEQUENCE [LARGE SCALE GENOMIC DNA]</scope>
    <source>
        <strain evidence="7">shin9-1</strain>
    </source>
</reference>
<evidence type="ECO:0000313" key="7">
    <source>
        <dbReference type="Proteomes" id="UP000308828"/>
    </source>
</evidence>
<keyword evidence="3" id="KW-0804">Transcription</keyword>
<evidence type="ECO:0000256" key="1">
    <source>
        <dbReference type="ARBA" id="ARBA00023015"/>
    </source>
</evidence>
<dbReference type="EMBL" id="STGV01000007">
    <property type="protein sequence ID" value="THV20578.1"/>
    <property type="molecule type" value="Genomic_DNA"/>
</dbReference>
<dbReference type="Gene3D" id="1.10.10.60">
    <property type="entry name" value="Homeodomain-like"/>
    <property type="match status" value="1"/>
</dbReference>
<evidence type="ECO:0000259" key="5">
    <source>
        <dbReference type="PROSITE" id="PS01124"/>
    </source>
</evidence>
<dbReference type="AlphaFoldDB" id="A0A4S8NTJ6"/>
<name>A0A4S8NTJ6_9HYPH</name>
<evidence type="ECO:0000313" key="6">
    <source>
        <dbReference type="EMBL" id="THV20578.1"/>
    </source>
</evidence>
<dbReference type="PANTHER" id="PTHR43280:SF32">
    <property type="entry name" value="TRANSCRIPTIONAL REGULATORY PROTEIN"/>
    <property type="match status" value="1"/>
</dbReference>
<dbReference type="Proteomes" id="UP000308828">
    <property type="component" value="Unassembled WGS sequence"/>
</dbReference>
<dbReference type="PANTHER" id="PTHR43280">
    <property type="entry name" value="ARAC-FAMILY TRANSCRIPTIONAL REGULATOR"/>
    <property type="match status" value="1"/>
</dbReference>
<accession>A0A4S8NTJ6</accession>
<keyword evidence="7" id="KW-1185">Reference proteome</keyword>
<evidence type="ECO:0000256" key="4">
    <source>
        <dbReference type="SAM" id="MobiDB-lite"/>
    </source>
</evidence>
<dbReference type="SMART" id="SM00342">
    <property type="entry name" value="HTH_ARAC"/>
    <property type="match status" value="1"/>
</dbReference>
<dbReference type="InterPro" id="IPR018060">
    <property type="entry name" value="HTH_AraC"/>
</dbReference>
<dbReference type="PROSITE" id="PS01124">
    <property type="entry name" value="HTH_ARAC_FAMILY_2"/>
    <property type="match status" value="1"/>
</dbReference>
<gene>
    <name evidence="6" type="ORF">FAA97_18440</name>
</gene>
<dbReference type="InterPro" id="IPR009057">
    <property type="entry name" value="Homeodomain-like_sf"/>
</dbReference>
<feature type="domain" description="HTH araC/xylS-type" evidence="5">
    <location>
        <begin position="177"/>
        <end position="275"/>
    </location>
</feature>
<dbReference type="GO" id="GO:0003700">
    <property type="term" value="F:DNA-binding transcription factor activity"/>
    <property type="evidence" value="ECO:0007669"/>
    <property type="project" value="InterPro"/>
</dbReference>
<dbReference type="SUPFAM" id="SSF46689">
    <property type="entry name" value="Homeodomain-like"/>
    <property type="match status" value="1"/>
</dbReference>
<feature type="compositionally biased region" description="Basic residues" evidence="4">
    <location>
        <begin position="265"/>
        <end position="276"/>
    </location>
</feature>
<keyword evidence="2" id="KW-0238">DNA-binding</keyword>
<comment type="caution">
    <text evidence="6">The sequence shown here is derived from an EMBL/GenBank/DDBJ whole genome shotgun (WGS) entry which is preliminary data.</text>
</comment>
<proteinExistence type="predicted"/>